<name>A0A8H5CZU9_9AGAR</name>
<dbReference type="PRINTS" id="PR00926">
    <property type="entry name" value="MITOCARRIER"/>
</dbReference>
<dbReference type="InterPro" id="IPR023395">
    <property type="entry name" value="MCP_dom_sf"/>
</dbReference>
<evidence type="ECO:0008006" key="13">
    <source>
        <dbReference type="Google" id="ProtNLM"/>
    </source>
</evidence>
<evidence type="ECO:0000313" key="11">
    <source>
        <dbReference type="EMBL" id="KAF5351021.1"/>
    </source>
</evidence>
<dbReference type="AlphaFoldDB" id="A0A8H5CZU9"/>
<evidence type="ECO:0000256" key="10">
    <source>
        <dbReference type="RuleBase" id="RU000488"/>
    </source>
</evidence>
<dbReference type="Proteomes" id="UP000559027">
    <property type="component" value="Unassembled WGS sequence"/>
</dbReference>
<comment type="caution">
    <text evidence="11">The sequence shown here is derived from an EMBL/GenBank/DDBJ whole genome shotgun (WGS) entry which is preliminary data.</text>
</comment>
<evidence type="ECO:0000313" key="12">
    <source>
        <dbReference type="Proteomes" id="UP000559027"/>
    </source>
</evidence>
<dbReference type="PANTHER" id="PTHR45624">
    <property type="entry name" value="MITOCHONDRIAL BASIC AMINO ACIDS TRANSPORTER-RELATED"/>
    <property type="match status" value="1"/>
</dbReference>
<dbReference type="GO" id="GO:0000064">
    <property type="term" value="F:L-ornithine transmembrane transporter activity"/>
    <property type="evidence" value="ECO:0007669"/>
    <property type="project" value="TreeGrafter"/>
</dbReference>
<evidence type="ECO:0000256" key="2">
    <source>
        <dbReference type="ARBA" id="ARBA00006375"/>
    </source>
</evidence>
<dbReference type="InterPro" id="IPR002067">
    <property type="entry name" value="MCP"/>
</dbReference>
<dbReference type="GO" id="GO:0031966">
    <property type="term" value="C:mitochondrial membrane"/>
    <property type="evidence" value="ECO:0007669"/>
    <property type="project" value="UniProtKB-SubCell"/>
</dbReference>
<dbReference type="InterPro" id="IPR018108">
    <property type="entry name" value="MCP_transmembrane"/>
</dbReference>
<gene>
    <name evidence="11" type="ORF">D9756_008214</name>
</gene>
<evidence type="ECO:0000256" key="5">
    <source>
        <dbReference type="ARBA" id="ARBA00022737"/>
    </source>
</evidence>
<keyword evidence="8 9" id="KW-0472">Membrane</keyword>
<proteinExistence type="inferred from homology"/>
<evidence type="ECO:0000256" key="7">
    <source>
        <dbReference type="ARBA" id="ARBA00023128"/>
    </source>
</evidence>
<evidence type="ECO:0000256" key="1">
    <source>
        <dbReference type="ARBA" id="ARBA00004225"/>
    </source>
</evidence>
<dbReference type="Gene3D" id="1.50.40.10">
    <property type="entry name" value="Mitochondrial carrier domain"/>
    <property type="match status" value="2"/>
</dbReference>
<comment type="similarity">
    <text evidence="2 10">Belongs to the mitochondrial carrier (TC 2.A.29) family.</text>
</comment>
<keyword evidence="12" id="KW-1185">Reference proteome</keyword>
<dbReference type="OrthoDB" id="2139348at2759"/>
<protein>
    <recommendedName>
        <fullName evidence="13">Mitochondrial carrier</fullName>
    </recommendedName>
</protein>
<accession>A0A8H5CZU9</accession>
<evidence type="ECO:0000256" key="4">
    <source>
        <dbReference type="ARBA" id="ARBA00022692"/>
    </source>
</evidence>
<dbReference type="PROSITE" id="PS50920">
    <property type="entry name" value="SOLCAR"/>
    <property type="match status" value="3"/>
</dbReference>
<feature type="repeat" description="Solcar" evidence="9">
    <location>
        <begin position="17"/>
        <end position="105"/>
    </location>
</feature>
<keyword evidence="3 10" id="KW-0813">Transport</keyword>
<evidence type="ECO:0000256" key="8">
    <source>
        <dbReference type="ARBA" id="ARBA00023136"/>
    </source>
</evidence>
<keyword evidence="5" id="KW-0677">Repeat</keyword>
<feature type="repeat" description="Solcar" evidence="9">
    <location>
        <begin position="264"/>
        <end position="359"/>
    </location>
</feature>
<dbReference type="SUPFAM" id="SSF103506">
    <property type="entry name" value="Mitochondrial carrier"/>
    <property type="match status" value="1"/>
</dbReference>
<evidence type="ECO:0000256" key="3">
    <source>
        <dbReference type="ARBA" id="ARBA00022448"/>
    </source>
</evidence>
<keyword evidence="4 9" id="KW-0812">Transmembrane</keyword>
<keyword evidence="6" id="KW-1133">Transmembrane helix</keyword>
<dbReference type="InterPro" id="IPR050567">
    <property type="entry name" value="Mitochondrial_Carrier"/>
</dbReference>
<sequence length="361" mass="37822">MANEHHGVGGGGDSGAVKVAKDILFGGVAGMVSKVFEHPFDLTKVRLQAQVLDSTARFSGPLDCLYKTWKYEGFRGLYRGLPAPVTGAMAENASLFLSYRELQNVVKSLTGKQADYQLPLGQLMIAAAGAGAITSFILTPVELVKCKMQVSQLVAQPSMAAPTSVGAATATVAAVGGIPSSSLPHAPASTKPPGPIAVLASILRTTGIRGLWLGQTGTLIRETGGGAAWFGTKEYVANILVRKRLTEQGLPTDPVTVGVHMKDLKAWESAVSGAFAGAMFNFVLFPADTVKSAMQTEEELRPLTGRGTGGPKPSFFGTFREMYGKGGIRGLYAGCGITVARSIPSSAIIFLTFDGLTKYFG</sequence>
<comment type="subcellular location">
    <subcellularLocation>
        <location evidence="1">Mitochondrion membrane</location>
        <topology evidence="1">Multi-pass membrane protein</topology>
    </subcellularLocation>
</comment>
<evidence type="ECO:0000256" key="6">
    <source>
        <dbReference type="ARBA" id="ARBA00022989"/>
    </source>
</evidence>
<dbReference type="EMBL" id="JAACJO010000013">
    <property type="protein sequence ID" value="KAF5351021.1"/>
    <property type="molecule type" value="Genomic_DNA"/>
</dbReference>
<reference evidence="11 12" key="1">
    <citation type="journal article" date="2020" name="ISME J.">
        <title>Uncovering the hidden diversity of litter-decomposition mechanisms in mushroom-forming fungi.</title>
        <authorList>
            <person name="Floudas D."/>
            <person name="Bentzer J."/>
            <person name="Ahren D."/>
            <person name="Johansson T."/>
            <person name="Persson P."/>
            <person name="Tunlid A."/>
        </authorList>
    </citation>
    <scope>NUCLEOTIDE SEQUENCE [LARGE SCALE GENOMIC DNA]</scope>
    <source>
        <strain evidence="11 12">CBS 146.42</strain>
    </source>
</reference>
<dbReference type="Pfam" id="PF00153">
    <property type="entry name" value="Mito_carr"/>
    <property type="match status" value="3"/>
</dbReference>
<dbReference type="PANTHER" id="PTHR45624:SF31">
    <property type="entry name" value="MITOCHONDRIAL ORNITHINE TRANSPORTER 1"/>
    <property type="match status" value="1"/>
</dbReference>
<dbReference type="GO" id="GO:1990575">
    <property type="term" value="P:mitochondrial L-ornithine transmembrane transport"/>
    <property type="evidence" value="ECO:0007669"/>
    <property type="project" value="TreeGrafter"/>
</dbReference>
<feature type="repeat" description="Solcar" evidence="9">
    <location>
        <begin position="118"/>
        <end position="239"/>
    </location>
</feature>
<evidence type="ECO:0000256" key="9">
    <source>
        <dbReference type="PROSITE-ProRule" id="PRU00282"/>
    </source>
</evidence>
<keyword evidence="7" id="KW-0496">Mitochondrion</keyword>
<organism evidence="11 12">
    <name type="scientific">Leucocoprinus leucothites</name>
    <dbReference type="NCBI Taxonomy" id="201217"/>
    <lineage>
        <taxon>Eukaryota</taxon>
        <taxon>Fungi</taxon>
        <taxon>Dikarya</taxon>
        <taxon>Basidiomycota</taxon>
        <taxon>Agaricomycotina</taxon>
        <taxon>Agaricomycetes</taxon>
        <taxon>Agaricomycetidae</taxon>
        <taxon>Agaricales</taxon>
        <taxon>Agaricineae</taxon>
        <taxon>Agaricaceae</taxon>
        <taxon>Leucocoprinus</taxon>
    </lineage>
</organism>